<dbReference type="Pfam" id="PF01553">
    <property type="entry name" value="Acyltransferase"/>
    <property type="match status" value="1"/>
</dbReference>
<dbReference type="SUPFAM" id="SSF69593">
    <property type="entry name" value="Glycerol-3-phosphate (1)-acyltransferase"/>
    <property type="match status" value="1"/>
</dbReference>
<dbReference type="InterPro" id="IPR002123">
    <property type="entry name" value="Plipid/glycerol_acylTrfase"/>
</dbReference>
<dbReference type="SMART" id="SM00563">
    <property type="entry name" value="PlsC"/>
    <property type="match status" value="1"/>
</dbReference>
<dbReference type="Proteomes" id="UP001157109">
    <property type="component" value="Unassembled WGS sequence"/>
</dbReference>
<dbReference type="PANTHER" id="PTHR22753:SF14">
    <property type="entry name" value="MONOACYLGLYCEROL_DIACYLGLYCEROL O-ACYLTRANSFERASE"/>
    <property type="match status" value="1"/>
</dbReference>
<feature type="domain" description="Phospholipid/glycerol acyltransferase" evidence="2">
    <location>
        <begin position="145"/>
        <end position="264"/>
    </location>
</feature>
<comment type="caution">
    <text evidence="3">The sequence shown here is derived from an EMBL/GenBank/DDBJ whole genome shotgun (WGS) entry which is preliminary data.</text>
</comment>
<feature type="region of interest" description="Disordered" evidence="1">
    <location>
        <begin position="1"/>
        <end position="33"/>
    </location>
</feature>
<evidence type="ECO:0000259" key="2">
    <source>
        <dbReference type="SMART" id="SM00563"/>
    </source>
</evidence>
<keyword evidence="4" id="KW-1185">Reference proteome</keyword>
<gene>
    <name evidence="3" type="ORF">GCM10025862_02030</name>
</gene>
<evidence type="ECO:0000256" key="1">
    <source>
        <dbReference type="SAM" id="MobiDB-lite"/>
    </source>
</evidence>
<name>A0ABQ6HJG9_9MICO</name>
<dbReference type="EMBL" id="BSUJ01000001">
    <property type="protein sequence ID" value="GMA18182.1"/>
    <property type="molecule type" value="Genomic_DNA"/>
</dbReference>
<sequence length="359" mass="39278">MSDAAPTPRHRPRPVVVPMTPSRLEVPSQPGDVEQLEAVEQLEDTTSTTSGGVEDGLEDVVDALVDVLRATARLAGLSGEQLEEQVAATLGFLTRRVSGDYEVDLFGFDADFTEHVYLPLVRPLYRRWFRVDVTGIEHIPAEGGALIVSNHSGTMPWDSLMTLVAVHDEHPQRRHLRMLGADLVFRTPILADLSRKVGTTVAATYDAEQLLGRGEIVGVWPEGFKGVGKPFSERYRLQRFGRGGFVSAALRAGVPIIPCSVVGAEEIHPMLGNAGAIAKLLGFPYFPLTPTFPWLGLLGAVPLPTKWTIEFGAPIPTDGYPQGAAEDPMLVMDLTDQVRETIQQTLHQMLMRRRSVFLG</sequence>
<evidence type="ECO:0000313" key="4">
    <source>
        <dbReference type="Proteomes" id="UP001157109"/>
    </source>
</evidence>
<dbReference type="GO" id="GO:0016746">
    <property type="term" value="F:acyltransferase activity"/>
    <property type="evidence" value="ECO:0007669"/>
    <property type="project" value="UniProtKB-KW"/>
</dbReference>
<dbReference type="CDD" id="cd07987">
    <property type="entry name" value="LPLAT_MGAT-like"/>
    <property type="match status" value="1"/>
</dbReference>
<proteinExistence type="predicted"/>
<dbReference type="RefSeq" id="WP_241443739.1">
    <property type="nucleotide sequence ID" value="NZ_BSUJ01000001.1"/>
</dbReference>
<reference evidence="4" key="1">
    <citation type="journal article" date="2019" name="Int. J. Syst. Evol. Microbiol.">
        <title>The Global Catalogue of Microorganisms (GCM) 10K type strain sequencing project: providing services to taxonomists for standard genome sequencing and annotation.</title>
        <authorList>
            <consortium name="The Broad Institute Genomics Platform"/>
            <consortium name="The Broad Institute Genome Sequencing Center for Infectious Disease"/>
            <person name="Wu L."/>
            <person name="Ma J."/>
        </authorList>
    </citation>
    <scope>NUCLEOTIDE SEQUENCE [LARGE SCALE GENOMIC DNA]</scope>
    <source>
        <strain evidence="4">NBRC 105830</strain>
    </source>
</reference>
<organism evidence="3 4">
    <name type="scientific">Arsenicicoccus piscis</name>
    <dbReference type="NCBI Taxonomy" id="673954"/>
    <lineage>
        <taxon>Bacteria</taxon>
        <taxon>Bacillati</taxon>
        <taxon>Actinomycetota</taxon>
        <taxon>Actinomycetes</taxon>
        <taxon>Micrococcales</taxon>
        <taxon>Intrasporangiaceae</taxon>
        <taxon>Arsenicicoccus</taxon>
    </lineage>
</organism>
<dbReference type="PANTHER" id="PTHR22753">
    <property type="entry name" value="TRANSMEMBRANE PROTEIN 68"/>
    <property type="match status" value="1"/>
</dbReference>
<keyword evidence="3" id="KW-0012">Acyltransferase</keyword>
<evidence type="ECO:0000313" key="3">
    <source>
        <dbReference type="EMBL" id="GMA18182.1"/>
    </source>
</evidence>
<protein>
    <submittedName>
        <fullName evidence="3">Glycerol acyltransferase</fullName>
    </submittedName>
</protein>
<keyword evidence="3" id="KW-0808">Transferase</keyword>
<accession>A0ABQ6HJG9</accession>